<sequence>MQIRPQAAFQLSLRQSILGLLGVCSLLLPMTQSAERSQAQQVSTRFSTQERCFGYRVFDLSDRTVNLRQSANGPVIKTVSNGTQVFDPFPDTPPIPPGGKWTPVTFQGQTLYVSTKFLYRAIYLVFDPNDSKVNVRQQPNGRIIKSLPNETEIAFIEPKGDWTKVRLAAGEVGYVSSKLLKKPSCF</sequence>
<dbReference type="Gene3D" id="2.30.30.40">
    <property type="entry name" value="SH3 Domains"/>
    <property type="match status" value="1"/>
</dbReference>
<dbReference type="InterPro" id="IPR003646">
    <property type="entry name" value="SH3-like_bac-type"/>
</dbReference>
<evidence type="ECO:0000313" key="2">
    <source>
        <dbReference type="EMBL" id="KAF3885219.1"/>
    </source>
</evidence>
<evidence type="ECO:0000259" key="1">
    <source>
        <dbReference type="Pfam" id="PF08239"/>
    </source>
</evidence>
<dbReference type="EMBL" id="JHEG02000058">
    <property type="protein sequence ID" value="KIE09081.1"/>
    <property type="molecule type" value="Genomic_DNA"/>
</dbReference>
<dbReference type="RefSeq" id="WP_038090539.1">
    <property type="nucleotide sequence ID" value="NZ_JHEG04000001.1"/>
</dbReference>
<dbReference type="OrthoDB" id="453191at2"/>
<dbReference type="Proteomes" id="UP000029738">
    <property type="component" value="Unassembled WGS sequence"/>
</dbReference>
<reference evidence="3" key="1">
    <citation type="journal article" date="2015" name="Genome Announc.">
        <title>Draft Genome Sequence of Tolypothrix boutellei Strain VB521301.</title>
        <authorList>
            <person name="Chandrababunaidu M.M."/>
            <person name="Singh D."/>
            <person name="Sen D."/>
            <person name="Bhan S."/>
            <person name="Das S."/>
            <person name="Gupta A."/>
            <person name="Adhikary S.P."/>
            <person name="Tripathy S."/>
        </authorList>
    </citation>
    <scope>NUCLEOTIDE SEQUENCE</scope>
    <source>
        <strain evidence="3">VB521301</strain>
    </source>
</reference>
<accession>A0A0C1N8Z4</accession>
<keyword evidence="4" id="KW-1185">Reference proteome</keyword>
<reference evidence="2" key="2">
    <citation type="submission" date="2019-11" db="EMBL/GenBank/DDBJ databases">
        <title>Improved Assembly of Tolypothrix boutellei genome.</title>
        <authorList>
            <person name="Sarangi A.N."/>
            <person name="Mukherjee M."/>
            <person name="Ghosh S."/>
            <person name="Singh D."/>
            <person name="Das A."/>
            <person name="Kant S."/>
            <person name="Prusty A."/>
            <person name="Tripathy S."/>
        </authorList>
    </citation>
    <scope>NUCLEOTIDE SEQUENCE</scope>
    <source>
        <strain evidence="2">VB521301</strain>
    </source>
</reference>
<evidence type="ECO:0000313" key="3">
    <source>
        <dbReference type="EMBL" id="KIE09081.1"/>
    </source>
</evidence>
<dbReference type="Pfam" id="PF08239">
    <property type="entry name" value="SH3_3"/>
    <property type="match status" value="1"/>
</dbReference>
<name>A0A0C1N8Z4_9CYAN</name>
<evidence type="ECO:0000313" key="4">
    <source>
        <dbReference type="Proteomes" id="UP000029738"/>
    </source>
</evidence>
<protein>
    <submittedName>
        <fullName evidence="2">SH3 domain-containing protein</fullName>
    </submittedName>
</protein>
<dbReference type="STRING" id="1479485.DA73_0232050"/>
<dbReference type="EMBL" id="JHEG04000001">
    <property type="protein sequence ID" value="KAF3885219.1"/>
    <property type="molecule type" value="Genomic_DNA"/>
</dbReference>
<organism evidence="3">
    <name type="scientific">Tolypothrix bouteillei VB521301</name>
    <dbReference type="NCBI Taxonomy" id="1479485"/>
    <lineage>
        <taxon>Bacteria</taxon>
        <taxon>Bacillati</taxon>
        <taxon>Cyanobacteriota</taxon>
        <taxon>Cyanophyceae</taxon>
        <taxon>Nostocales</taxon>
        <taxon>Tolypothrichaceae</taxon>
        <taxon>Tolypothrix</taxon>
    </lineage>
</organism>
<comment type="caution">
    <text evidence="3">The sequence shown here is derived from an EMBL/GenBank/DDBJ whole genome shotgun (WGS) entry which is preliminary data.</text>
</comment>
<dbReference type="AlphaFoldDB" id="A0A0C1N8Z4"/>
<proteinExistence type="predicted"/>
<feature type="domain" description="SH3b" evidence="1">
    <location>
        <begin position="132"/>
        <end position="181"/>
    </location>
</feature>
<gene>
    <name evidence="3" type="ORF">DA73_0232050</name>
    <name evidence="2" type="ORF">DA73_0400006925</name>
</gene>